<reference evidence="4 5" key="1">
    <citation type="journal article" date="2021" name="MBio">
        <title>A New Model Trypanosomatid, Novymonas esmeraldas: Genomic Perception of Its 'Candidatus Pandoraea novymonadis' Endosymbiont.</title>
        <authorList>
            <person name="Zakharova A."/>
            <person name="Saura A."/>
            <person name="Butenko A."/>
            <person name="Podesvova L."/>
            <person name="Warmusova S."/>
            <person name="Kostygov A.Y."/>
            <person name="Nenarokova A."/>
            <person name="Lukes J."/>
            <person name="Opperdoes F.R."/>
            <person name="Yurchenko V."/>
        </authorList>
    </citation>
    <scope>NUCLEOTIDE SEQUENCE [LARGE SCALE GENOMIC DNA]</scope>
    <source>
        <strain evidence="4 5">E262AT.01</strain>
    </source>
</reference>
<dbReference type="InterPro" id="IPR000340">
    <property type="entry name" value="Dual-sp_phosphatase_cat-dom"/>
</dbReference>
<feature type="compositionally biased region" description="Polar residues" evidence="1">
    <location>
        <begin position="458"/>
        <end position="476"/>
    </location>
</feature>
<dbReference type="PANTHER" id="PTHR46653">
    <property type="entry name" value="SPECIFICITY PROTEIN PHOSPHATASE, PUTATIVE-RELATED"/>
    <property type="match status" value="1"/>
</dbReference>
<protein>
    <submittedName>
        <fullName evidence="4">Dual specificity protein phosphatase</fullName>
    </submittedName>
</protein>
<feature type="compositionally biased region" description="Low complexity" evidence="1">
    <location>
        <begin position="423"/>
        <end position="457"/>
    </location>
</feature>
<dbReference type="PANTHER" id="PTHR46653:SF1">
    <property type="entry name" value="SPECIFICITY PROTEIN PHOSPHATASE, PUTATIVE-RELATED"/>
    <property type="match status" value="1"/>
</dbReference>
<dbReference type="CDD" id="cd14498">
    <property type="entry name" value="DSP"/>
    <property type="match status" value="1"/>
</dbReference>
<sequence length="624" mass="67090">MDDLIAVRIKDGIFVGNAGAAADKTFLSMNKITHIVNCAGAEVGDFFLGEPGFSYLSFPWKDAAGSVCTTILFDAADDNIHRTVQFIDEALAVGECVLVHSVYGNSRSPALVAAYLITKYGWKLESALLYLRMAHPDADIKPHFQRQLRQFAKRHDVDRDIFAQDVDDSHFGLDNDQWMLRNTLLNGLLYRDQMANGLYRQCSEKADVGTPMGGKAPRARITFVDTKRGTDTDSRTTCPVVSSAASLYPNSTSAEAGGFLGARGHSNLRTGRRSPSILSRSTSPCARRLESDPRTSPKGRQVLPVVHSGTTETSTATATKAVERAPSLRTAMPASRTHSSSSQLTDRLLRGRDVEEDAPSQPQSRQLSVESVRSIDYARLALPTQMRSPFSTLGSSHKYRNGSPLPLPKDRRVITKGGHTRIPSSPSSRPASTTPVSPIPIPTSAYASAANASGGSSPMSVRNSARTSSPLASNRPTGDGVGRPSVAGYRSIAPSRSAVVLRTTEPSYRAPGSANQSPSRHSAEQDRPLRSDSRRRTESPSHPTTRRSSSGGKLHASTAEKPPRSRTRSPKVHKHHDPGSGSINTSFSSYDSSGTGASANGAASRHTTTVRRQPPPAISSRRIA</sequence>
<feature type="compositionally biased region" description="Low complexity" evidence="1">
    <location>
        <begin position="310"/>
        <end position="320"/>
    </location>
</feature>
<evidence type="ECO:0000256" key="1">
    <source>
        <dbReference type="SAM" id="MobiDB-lite"/>
    </source>
</evidence>
<comment type="caution">
    <text evidence="4">The sequence shown here is derived from an EMBL/GenBank/DDBJ whole genome shotgun (WGS) entry which is preliminary data.</text>
</comment>
<feature type="compositionally biased region" description="Low complexity" evidence="1">
    <location>
        <begin position="592"/>
        <end position="604"/>
    </location>
</feature>
<dbReference type="InterPro" id="IPR029021">
    <property type="entry name" value="Prot-tyrosine_phosphatase-like"/>
</dbReference>
<organism evidence="4 5">
    <name type="scientific">Novymonas esmeraldas</name>
    <dbReference type="NCBI Taxonomy" id="1808958"/>
    <lineage>
        <taxon>Eukaryota</taxon>
        <taxon>Discoba</taxon>
        <taxon>Euglenozoa</taxon>
        <taxon>Kinetoplastea</taxon>
        <taxon>Metakinetoplastina</taxon>
        <taxon>Trypanosomatida</taxon>
        <taxon>Trypanosomatidae</taxon>
        <taxon>Novymonas</taxon>
    </lineage>
</organism>
<accession>A0AAW0F4S3</accession>
<gene>
    <name evidence="4" type="ORF">NESM_000071500</name>
</gene>
<dbReference type="Gene3D" id="3.90.190.10">
    <property type="entry name" value="Protein tyrosine phosphatase superfamily"/>
    <property type="match status" value="1"/>
</dbReference>
<dbReference type="Pfam" id="PF00782">
    <property type="entry name" value="DSPc"/>
    <property type="match status" value="1"/>
</dbReference>
<feature type="domain" description="Tyrosine specific protein phosphatases" evidence="3">
    <location>
        <begin position="78"/>
        <end position="136"/>
    </location>
</feature>
<feature type="compositionally biased region" description="Low complexity" evidence="1">
    <location>
        <begin position="540"/>
        <end position="550"/>
    </location>
</feature>
<evidence type="ECO:0000259" key="2">
    <source>
        <dbReference type="PROSITE" id="PS50054"/>
    </source>
</evidence>
<evidence type="ECO:0000313" key="4">
    <source>
        <dbReference type="EMBL" id="KAK7200202.1"/>
    </source>
</evidence>
<evidence type="ECO:0000259" key="3">
    <source>
        <dbReference type="PROSITE" id="PS50056"/>
    </source>
</evidence>
<dbReference type="InterPro" id="IPR000387">
    <property type="entry name" value="Tyr_Pase_dom"/>
</dbReference>
<feature type="compositionally biased region" description="Basic residues" evidence="1">
    <location>
        <begin position="564"/>
        <end position="576"/>
    </location>
</feature>
<dbReference type="PROSITE" id="PS50056">
    <property type="entry name" value="TYR_PHOSPHATASE_2"/>
    <property type="match status" value="1"/>
</dbReference>
<proteinExistence type="predicted"/>
<feature type="region of interest" description="Disordered" evidence="1">
    <location>
        <begin position="388"/>
        <end position="624"/>
    </location>
</feature>
<feature type="domain" description="Tyrosine-protein phosphatase" evidence="2">
    <location>
        <begin position="5"/>
        <end position="160"/>
    </location>
</feature>
<dbReference type="EMBL" id="JAECZO010000004">
    <property type="protein sequence ID" value="KAK7200202.1"/>
    <property type="molecule type" value="Genomic_DNA"/>
</dbReference>
<dbReference type="SUPFAM" id="SSF52799">
    <property type="entry name" value="(Phosphotyrosine protein) phosphatases II"/>
    <property type="match status" value="1"/>
</dbReference>
<name>A0AAW0F4S3_9TRYP</name>
<dbReference type="Proteomes" id="UP001430356">
    <property type="component" value="Unassembled WGS sequence"/>
</dbReference>
<dbReference type="PROSITE" id="PS50054">
    <property type="entry name" value="TYR_PHOSPHATASE_DUAL"/>
    <property type="match status" value="1"/>
</dbReference>
<feature type="compositionally biased region" description="Polar residues" evidence="1">
    <location>
        <begin position="336"/>
        <end position="345"/>
    </location>
</feature>
<dbReference type="FunFam" id="3.90.190.10:FF:000131">
    <property type="entry name" value="Dual specificity protein phosphatase, putative"/>
    <property type="match status" value="1"/>
</dbReference>
<keyword evidence="5" id="KW-1185">Reference proteome</keyword>
<feature type="compositionally biased region" description="Basic and acidic residues" evidence="1">
    <location>
        <begin position="521"/>
        <end position="539"/>
    </location>
</feature>
<feature type="region of interest" description="Disordered" evidence="1">
    <location>
        <begin position="259"/>
        <end position="346"/>
    </location>
</feature>
<evidence type="ECO:0000313" key="5">
    <source>
        <dbReference type="Proteomes" id="UP001430356"/>
    </source>
</evidence>
<dbReference type="InterPro" id="IPR020422">
    <property type="entry name" value="TYR_PHOSPHATASE_DUAL_dom"/>
</dbReference>
<feature type="compositionally biased region" description="Polar residues" evidence="1">
    <location>
        <begin position="581"/>
        <end position="591"/>
    </location>
</feature>
<dbReference type="SMART" id="SM00195">
    <property type="entry name" value="DSPc"/>
    <property type="match status" value="1"/>
</dbReference>
<dbReference type="AlphaFoldDB" id="A0AAW0F4S3"/>